<keyword evidence="1" id="KW-0493">Microtubule</keyword>
<feature type="domain" description="Kinesin motor" evidence="7">
    <location>
        <begin position="11"/>
        <end position="488"/>
    </location>
</feature>
<feature type="compositionally biased region" description="Polar residues" evidence="6">
    <location>
        <begin position="667"/>
        <end position="678"/>
    </location>
</feature>
<dbReference type="Proteomes" id="UP000326289">
    <property type="component" value="Unassembled WGS sequence"/>
</dbReference>
<dbReference type="PROSITE" id="PS50067">
    <property type="entry name" value="KINESIN_MOTOR_2"/>
    <property type="match status" value="1"/>
</dbReference>
<dbReference type="FunFam" id="3.40.850.10:FF:000120">
    <property type="entry name" value="Kinesin family protein"/>
    <property type="match status" value="1"/>
</dbReference>
<dbReference type="SUPFAM" id="SSF52540">
    <property type="entry name" value="P-loop containing nucleoside triphosphate hydrolases"/>
    <property type="match status" value="1"/>
</dbReference>
<dbReference type="InterPro" id="IPR001752">
    <property type="entry name" value="Kinesin_motor_dom"/>
</dbReference>
<proteinExistence type="inferred from homology"/>
<evidence type="ECO:0000256" key="4">
    <source>
        <dbReference type="ARBA" id="ARBA00023175"/>
    </source>
</evidence>
<dbReference type="AlphaFoldDB" id="A0A5N6JLH3"/>
<feature type="region of interest" description="Disordered" evidence="6">
    <location>
        <begin position="658"/>
        <end position="683"/>
    </location>
</feature>
<dbReference type="GO" id="GO:0005874">
    <property type="term" value="C:microtubule"/>
    <property type="evidence" value="ECO:0007669"/>
    <property type="project" value="UniProtKB-KW"/>
</dbReference>
<keyword evidence="9" id="KW-1185">Reference proteome</keyword>
<feature type="region of interest" description="Disordered" evidence="6">
    <location>
        <begin position="698"/>
        <end position="717"/>
    </location>
</feature>
<dbReference type="InterPro" id="IPR027417">
    <property type="entry name" value="P-loop_NTPase"/>
</dbReference>
<keyword evidence="3 5" id="KW-0067">ATP-binding</keyword>
<evidence type="ECO:0000256" key="2">
    <source>
        <dbReference type="ARBA" id="ARBA00022741"/>
    </source>
</evidence>
<dbReference type="Gene3D" id="3.40.850.10">
    <property type="entry name" value="Kinesin motor domain"/>
    <property type="match status" value="1"/>
</dbReference>
<dbReference type="GO" id="GO:0016887">
    <property type="term" value="F:ATP hydrolysis activity"/>
    <property type="evidence" value="ECO:0007669"/>
    <property type="project" value="TreeGrafter"/>
</dbReference>
<name>A0A5N6JLH3_9EURO</name>
<feature type="region of interest" description="Disordered" evidence="6">
    <location>
        <begin position="187"/>
        <end position="213"/>
    </location>
</feature>
<dbReference type="InterPro" id="IPR027640">
    <property type="entry name" value="Kinesin-like_fam"/>
</dbReference>
<feature type="binding site" evidence="5">
    <location>
        <begin position="115"/>
        <end position="122"/>
    </location>
    <ligand>
        <name>ATP</name>
        <dbReference type="ChEBI" id="CHEBI:30616"/>
    </ligand>
</feature>
<protein>
    <submittedName>
        <fullName evidence="8">P-loop containing nucleoside triphosphate hydrolase protein</fullName>
    </submittedName>
</protein>
<dbReference type="GO" id="GO:0005871">
    <property type="term" value="C:kinesin complex"/>
    <property type="evidence" value="ECO:0007669"/>
    <property type="project" value="TreeGrafter"/>
</dbReference>
<evidence type="ECO:0000256" key="3">
    <source>
        <dbReference type="ARBA" id="ARBA00022840"/>
    </source>
</evidence>
<keyword evidence="2 5" id="KW-0547">Nucleotide-binding</keyword>
<dbReference type="GO" id="GO:0008017">
    <property type="term" value="F:microtubule binding"/>
    <property type="evidence" value="ECO:0007669"/>
    <property type="project" value="InterPro"/>
</dbReference>
<gene>
    <name evidence="8" type="ORF">BDV30DRAFT_5928</name>
</gene>
<accession>A0A5N6JLH3</accession>
<dbReference type="FunFam" id="3.40.850.10:FF:000091">
    <property type="entry name" value="Kinesin family protein"/>
    <property type="match status" value="1"/>
</dbReference>
<dbReference type="PANTHER" id="PTHR24115">
    <property type="entry name" value="KINESIN-RELATED"/>
    <property type="match status" value="1"/>
</dbReference>
<dbReference type="PRINTS" id="PR00380">
    <property type="entry name" value="KINESINHEAVY"/>
</dbReference>
<dbReference type="GO" id="GO:0005524">
    <property type="term" value="F:ATP binding"/>
    <property type="evidence" value="ECO:0007669"/>
    <property type="project" value="UniProtKB-UniRule"/>
</dbReference>
<keyword evidence="4 5" id="KW-0505">Motor protein</keyword>
<feature type="compositionally biased region" description="Polar residues" evidence="6">
    <location>
        <begin position="197"/>
        <end position="212"/>
    </location>
</feature>
<comment type="similarity">
    <text evidence="5">Belongs to the TRAFAC class myosin-kinesin ATPase superfamily. Kinesin family.</text>
</comment>
<evidence type="ECO:0000259" key="7">
    <source>
        <dbReference type="PROSITE" id="PS50067"/>
    </source>
</evidence>
<dbReference type="GO" id="GO:0005634">
    <property type="term" value="C:nucleus"/>
    <property type="evidence" value="ECO:0007669"/>
    <property type="project" value="TreeGrafter"/>
</dbReference>
<evidence type="ECO:0000256" key="6">
    <source>
        <dbReference type="SAM" id="MobiDB-lite"/>
    </source>
</evidence>
<sequence>MNPAKPSQSSLFQVYLRLRPPISQQDDQAERCLTVEYPESQDVVEHNQETPAPAATHIILQPPSDARKRAVEKFGFTKVFEESASQLNVFEDTGLDSIIRGVLLEGRDGLVATLGVTGSGKSHTILGSKTQRGLTQMSLDVIFKSLASTIKPPDNSIHPLLLSSVASSDQSESQIFTAQTFLEAVYGDPSADRGRNSRAQTPLSSSRAQTPLTEPAPAIIFPRRNLPQRPNVPPRSPDVSHLTLELNPNSEYIVLVSMYEVYNDRIFDLLSPAIVPGQGSTVSRGGTNQKDRRRPLLFKSTEGSPDRKVVAGLRKIACSTYEEALAILEVGLTERKVTGTGANSVSSRSHGFFCLEVKRRMRNKRTGEETWMGNTLTVADLAGSERARTAKTAGSTLAEAGKINESLMYLGQCLQMQSEIQEGKTALVPFRQCKLTELLFSNSFPSSTQAPGPNRHPQKAIMVVTADPLGDYNATSQILRYSALAREVTVPRAPSATESVFSATVEPRKSSASDRSTPNMAASEELEKALAEISRLTKENEALSVRLAEEEIMRAELDMRLKSSEETCLMIEQEVREECWAEMDERMEEERKKWQVALEEQAGHNDEHLDKKIELLSRGFQVHTDPEPSRDEKVEELEFEIDQLRSKVTSLERELMCRSPTKKSKSKNTLEPSRNSNILGRESDIDMALQRMDQLKLADSMFSPAPPAGSPGKRLRKMATRKWDFAPEEEI</sequence>
<keyword evidence="8" id="KW-0378">Hydrolase</keyword>
<dbReference type="EMBL" id="ML732764">
    <property type="protein sequence ID" value="KAB8279741.1"/>
    <property type="molecule type" value="Genomic_DNA"/>
</dbReference>
<evidence type="ECO:0000313" key="9">
    <source>
        <dbReference type="Proteomes" id="UP000326289"/>
    </source>
</evidence>
<organism evidence="8 9">
    <name type="scientific">Aspergillus minisclerotigenes</name>
    <dbReference type="NCBI Taxonomy" id="656917"/>
    <lineage>
        <taxon>Eukaryota</taxon>
        <taxon>Fungi</taxon>
        <taxon>Dikarya</taxon>
        <taxon>Ascomycota</taxon>
        <taxon>Pezizomycotina</taxon>
        <taxon>Eurotiomycetes</taxon>
        <taxon>Eurotiomycetidae</taxon>
        <taxon>Eurotiales</taxon>
        <taxon>Aspergillaceae</taxon>
        <taxon>Aspergillus</taxon>
        <taxon>Aspergillus subgen. Circumdati</taxon>
    </lineage>
</organism>
<dbReference type="Pfam" id="PF00225">
    <property type="entry name" value="Kinesin"/>
    <property type="match status" value="1"/>
</dbReference>
<feature type="region of interest" description="Disordered" evidence="6">
    <location>
        <begin position="495"/>
        <end position="520"/>
    </location>
</feature>
<dbReference type="GO" id="GO:0007018">
    <property type="term" value="P:microtubule-based movement"/>
    <property type="evidence" value="ECO:0007669"/>
    <property type="project" value="InterPro"/>
</dbReference>
<evidence type="ECO:0000256" key="5">
    <source>
        <dbReference type="PROSITE-ProRule" id="PRU00283"/>
    </source>
</evidence>
<reference evidence="8 9" key="1">
    <citation type="submission" date="2019-04" db="EMBL/GenBank/DDBJ databases">
        <title>Fungal friends and foes A comparative genomics study of 23 Aspergillus species from section Flavi.</title>
        <authorList>
            <consortium name="DOE Joint Genome Institute"/>
            <person name="Kjaerbolling I."/>
            <person name="Vesth T.C."/>
            <person name="Frisvad J.C."/>
            <person name="Nybo J.L."/>
            <person name="Theobald S."/>
            <person name="Kildgaard S."/>
            <person name="Petersen T.I."/>
            <person name="Kuo A."/>
            <person name="Sato A."/>
            <person name="Lyhne E.K."/>
            <person name="Kogle M.E."/>
            <person name="Wiebenga A."/>
            <person name="Kun R.S."/>
            <person name="Lubbers R.J."/>
            <person name="Makela M.R."/>
            <person name="Barry K."/>
            <person name="Chovatia M."/>
            <person name="Clum A."/>
            <person name="Daum C."/>
            <person name="Haridas S."/>
            <person name="He G."/>
            <person name="LaButti K."/>
            <person name="Lipzen A."/>
            <person name="Mondo S."/>
            <person name="Pangilinan J."/>
            <person name="Riley R."/>
            <person name="Salamov A."/>
            <person name="Simmons B.A."/>
            <person name="Magnuson J.K."/>
            <person name="Henrissat B."/>
            <person name="Mortensen U.H."/>
            <person name="Larsen T.O."/>
            <person name="De vries R.P."/>
            <person name="Grigoriev I.V."/>
            <person name="Machida M."/>
            <person name="Baker S.E."/>
            <person name="Andersen M.R."/>
        </authorList>
    </citation>
    <scope>NUCLEOTIDE SEQUENCE [LARGE SCALE GENOMIC DNA]</scope>
    <source>
        <strain evidence="8 9">CBS 117635</strain>
    </source>
</reference>
<evidence type="ECO:0000313" key="8">
    <source>
        <dbReference type="EMBL" id="KAB8279741.1"/>
    </source>
</evidence>
<dbReference type="PANTHER" id="PTHR24115:SF1008">
    <property type="entry name" value="KINESIN-LIKE PROTEIN SUBITO"/>
    <property type="match status" value="1"/>
</dbReference>
<evidence type="ECO:0000256" key="1">
    <source>
        <dbReference type="ARBA" id="ARBA00022701"/>
    </source>
</evidence>
<dbReference type="GO" id="GO:0003777">
    <property type="term" value="F:microtubule motor activity"/>
    <property type="evidence" value="ECO:0007669"/>
    <property type="project" value="InterPro"/>
</dbReference>
<dbReference type="SMART" id="SM00129">
    <property type="entry name" value="KISc"/>
    <property type="match status" value="1"/>
</dbReference>
<dbReference type="InterPro" id="IPR036961">
    <property type="entry name" value="Kinesin_motor_dom_sf"/>
</dbReference>